<keyword evidence="1" id="KW-0812">Transmembrane</keyword>
<protein>
    <submittedName>
        <fullName evidence="2">Uncharacterized protein</fullName>
    </submittedName>
</protein>
<name>A0A8J5KPW6_ZINOF</name>
<dbReference type="Proteomes" id="UP000734854">
    <property type="component" value="Unassembled WGS sequence"/>
</dbReference>
<keyword evidence="3" id="KW-1185">Reference proteome</keyword>
<comment type="caution">
    <text evidence="2">The sequence shown here is derived from an EMBL/GenBank/DDBJ whole genome shotgun (WGS) entry which is preliminary data.</text>
</comment>
<feature type="transmembrane region" description="Helical" evidence="1">
    <location>
        <begin position="38"/>
        <end position="57"/>
    </location>
</feature>
<dbReference type="EMBL" id="JACMSC010000015">
    <property type="protein sequence ID" value="KAG6486769.1"/>
    <property type="molecule type" value="Genomic_DNA"/>
</dbReference>
<dbReference type="SUPFAM" id="SSF52172">
    <property type="entry name" value="CheY-like"/>
    <property type="match status" value="1"/>
</dbReference>
<dbReference type="InterPro" id="IPR011006">
    <property type="entry name" value="CheY-like_superfamily"/>
</dbReference>
<sequence length="116" mass="13405">MCCKWTTAQSTERSSRRFYEVPSTKVGDDRSFMNSPPFLLSSRLIGLSLLFFGYLIAVTGVDNGKKELELLRMEPNVNMIITDYWMLEMIGYDLLKRIKMFGSRSRRFLAEACEAI</sequence>
<dbReference type="Gene3D" id="3.40.50.2300">
    <property type="match status" value="1"/>
</dbReference>
<reference evidence="2 3" key="1">
    <citation type="submission" date="2020-08" db="EMBL/GenBank/DDBJ databases">
        <title>Plant Genome Project.</title>
        <authorList>
            <person name="Zhang R.-G."/>
        </authorList>
    </citation>
    <scope>NUCLEOTIDE SEQUENCE [LARGE SCALE GENOMIC DNA]</scope>
    <source>
        <tissue evidence="2">Rhizome</tissue>
    </source>
</reference>
<evidence type="ECO:0000256" key="1">
    <source>
        <dbReference type="SAM" id="Phobius"/>
    </source>
</evidence>
<keyword evidence="1" id="KW-1133">Transmembrane helix</keyword>
<accession>A0A8J5KPW6</accession>
<evidence type="ECO:0000313" key="2">
    <source>
        <dbReference type="EMBL" id="KAG6486769.1"/>
    </source>
</evidence>
<evidence type="ECO:0000313" key="3">
    <source>
        <dbReference type="Proteomes" id="UP000734854"/>
    </source>
</evidence>
<gene>
    <name evidence="2" type="ORF">ZIOFF_055349</name>
</gene>
<keyword evidence="1" id="KW-0472">Membrane</keyword>
<dbReference type="AlphaFoldDB" id="A0A8J5KPW6"/>
<organism evidence="2 3">
    <name type="scientific">Zingiber officinale</name>
    <name type="common">Ginger</name>
    <name type="synonym">Amomum zingiber</name>
    <dbReference type="NCBI Taxonomy" id="94328"/>
    <lineage>
        <taxon>Eukaryota</taxon>
        <taxon>Viridiplantae</taxon>
        <taxon>Streptophyta</taxon>
        <taxon>Embryophyta</taxon>
        <taxon>Tracheophyta</taxon>
        <taxon>Spermatophyta</taxon>
        <taxon>Magnoliopsida</taxon>
        <taxon>Liliopsida</taxon>
        <taxon>Zingiberales</taxon>
        <taxon>Zingiberaceae</taxon>
        <taxon>Zingiber</taxon>
    </lineage>
</organism>
<proteinExistence type="predicted"/>